<dbReference type="Gene3D" id="3.30.530.20">
    <property type="match status" value="1"/>
</dbReference>
<name>A0A2T0M944_9FLAO</name>
<dbReference type="EMBL" id="PVYX01000002">
    <property type="protein sequence ID" value="PRX54000.1"/>
    <property type="molecule type" value="Genomic_DNA"/>
</dbReference>
<dbReference type="Proteomes" id="UP000237640">
    <property type="component" value="Unassembled WGS sequence"/>
</dbReference>
<accession>A0A2T0M944</accession>
<feature type="chain" id="PRO_5015691432" evidence="1">
    <location>
        <begin position="23"/>
        <end position="169"/>
    </location>
</feature>
<gene>
    <name evidence="2" type="ORF">CLV81_2394</name>
</gene>
<feature type="signal peptide" evidence="1">
    <location>
        <begin position="1"/>
        <end position="22"/>
    </location>
</feature>
<dbReference type="Pfam" id="PF10604">
    <property type="entry name" value="Polyketide_cyc2"/>
    <property type="match status" value="1"/>
</dbReference>
<dbReference type="InterPro" id="IPR019587">
    <property type="entry name" value="Polyketide_cyclase/dehydratase"/>
</dbReference>
<dbReference type="OrthoDB" id="1163489at2"/>
<evidence type="ECO:0000313" key="3">
    <source>
        <dbReference type="Proteomes" id="UP000237640"/>
    </source>
</evidence>
<evidence type="ECO:0000256" key="1">
    <source>
        <dbReference type="SAM" id="SignalP"/>
    </source>
</evidence>
<keyword evidence="3" id="KW-1185">Reference proteome</keyword>
<proteinExistence type="predicted"/>
<dbReference type="PANTHER" id="PTHR39332">
    <property type="entry name" value="BLL4707 PROTEIN"/>
    <property type="match status" value="1"/>
</dbReference>
<dbReference type="SUPFAM" id="SSF55961">
    <property type="entry name" value="Bet v1-like"/>
    <property type="match status" value="1"/>
</dbReference>
<keyword evidence="1" id="KW-0732">Signal</keyword>
<sequence>MRITKMIAVVAFAVFGFTQISAQNADAKITKTKIVEASVDKVWAELRKLDNIDEISSFVGKVEFTGPMGAGGTRVCTAPDGKGKFKENILAFDDATRSYTYAVVEGVPAAGMVSNFKVVDLGYNKSMIVWTSTYEKFMQNPQMNEEQFNGFLNQASGEMINNIAALASK</sequence>
<dbReference type="CDD" id="cd07821">
    <property type="entry name" value="PYR_PYL_RCAR_like"/>
    <property type="match status" value="1"/>
</dbReference>
<dbReference type="AlphaFoldDB" id="A0A2T0M944"/>
<dbReference type="PANTHER" id="PTHR39332:SF7">
    <property type="entry name" value="SRPBCC FAMILY PROTEIN"/>
    <property type="match status" value="1"/>
</dbReference>
<dbReference type="InterPro" id="IPR023393">
    <property type="entry name" value="START-like_dom_sf"/>
</dbReference>
<comment type="caution">
    <text evidence="2">The sequence shown here is derived from an EMBL/GenBank/DDBJ whole genome shotgun (WGS) entry which is preliminary data.</text>
</comment>
<organism evidence="2 3">
    <name type="scientific">Flagellimonas meridianipacifica</name>
    <dbReference type="NCBI Taxonomy" id="1080225"/>
    <lineage>
        <taxon>Bacteria</taxon>
        <taxon>Pseudomonadati</taxon>
        <taxon>Bacteroidota</taxon>
        <taxon>Flavobacteriia</taxon>
        <taxon>Flavobacteriales</taxon>
        <taxon>Flavobacteriaceae</taxon>
        <taxon>Flagellimonas</taxon>
    </lineage>
</organism>
<protein>
    <submittedName>
        <fullName evidence="2">Polyketide cyclase/dehydrase/lipid transport protein</fullName>
    </submittedName>
</protein>
<dbReference type="RefSeq" id="WP_106145323.1">
    <property type="nucleotide sequence ID" value="NZ_PVYX01000002.1"/>
</dbReference>
<evidence type="ECO:0000313" key="2">
    <source>
        <dbReference type="EMBL" id="PRX54000.1"/>
    </source>
</evidence>
<reference evidence="2 3" key="1">
    <citation type="submission" date="2018-03" db="EMBL/GenBank/DDBJ databases">
        <title>Genomic Encyclopedia of Archaeal and Bacterial Type Strains, Phase II (KMG-II): from individual species to whole genera.</title>
        <authorList>
            <person name="Goeker M."/>
        </authorList>
    </citation>
    <scope>NUCLEOTIDE SEQUENCE [LARGE SCALE GENOMIC DNA]</scope>
    <source>
        <strain evidence="2 3">DSM 25027</strain>
    </source>
</reference>